<dbReference type="EMBL" id="CAJHJT010000001">
    <property type="protein sequence ID" value="CAD6995337.1"/>
    <property type="molecule type" value="Genomic_DNA"/>
</dbReference>
<evidence type="ECO:0000313" key="2">
    <source>
        <dbReference type="Proteomes" id="UP000606786"/>
    </source>
</evidence>
<dbReference type="Proteomes" id="UP000606786">
    <property type="component" value="Unassembled WGS sequence"/>
</dbReference>
<comment type="caution">
    <text evidence="1">The sequence shown here is derived from an EMBL/GenBank/DDBJ whole genome shotgun (WGS) entry which is preliminary data.</text>
</comment>
<gene>
    <name evidence="1" type="ORF">CCAP1982_LOCUS4055</name>
</gene>
<reference evidence="1" key="1">
    <citation type="submission" date="2020-11" db="EMBL/GenBank/DDBJ databases">
        <authorList>
            <person name="Whitehead M."/>
        </authorList>
    </citation>
    <scope>NUCLEOTIDE SEQUENCE</scope>
    <source>
        <strain evidence="1">EGII</strain>
    </source>
</reference>
<protein>
    <submittedName>
        <fullName evidence="1">(Mediterranean fruit fly) hypothetical protein</fullName>
    </submittedName>
</protein>
<sequence>MTTKAQIYIPPVCLHFYLVGAYPFRPSVNRSSFPQPSIIYGCSLYFLDIRQDEYLNCMLPAVSGGNGGFLNHHRPHRCFTKLNSLMYYKTRPENSRAKVESSSRRMEMHNAYHLSLSLIYISYTSIRPSIQRRYILFSNQIGLLRSMSAACR</sequence>
<dbReference type="AlphaFoldDB" id="A0A811UBM8"/>
<organism evidence="1 2">
    <name type="scientific">Ceratitis capitata</name>
    <name type="common">Mediterranean fruit fly</name>
    <name type="synonym">Tephritis capitata</name>
    <dbReference type="NCBI Taxonomy" id="7213"/>
    <lineage>
        <taxon>Eukaryota</taxon>
        <taxon>Metazoa</taxon>
        <taxon>Ecdysozoa</taxon>
        <taxon>Arthropoda</taxon>
        <taxon>Hexapoda</taxon>
        <taxon>Insecta</taxon>
        <taxon>Pterygota</taxon>
        <taxon>Neoptera</taxon>
        <taxon>Endopterygota</taxon>
        <taxon>Diptera</taxon>
        <taxon>Brachycera</taxon>
        <taxon>Muscomorpha</taxon>
        <taxon>Tephritoidea</taxon>
        <taxon>Tephritidae</taxon>
        <taxon>Ceratitis</taxon>
        <taxon>Ceratitis</taxon>
    </lineage>
</organism>
<keyword evidence="2" id="KW-1185">Reference proteome</keyword>
<accession>A0A811UBM8</accession>
<name>A0A811UBM8_CERCA</name>
<evidence type="ECO:0000313" key="1">
    <source>
        <dbReference type="EMBL" id="CAD6995337.1"/>
    </source>
</evidence>
<proteinExistence type="predicted"/>